<keyword evidence="2" id="KW-1185">Reference proteome</keyword>
<protein>
    <submittedName>
        <fullName evidence="1">Uncharacterized protein</fullName>
    </submittedName>
</protein>
<evidence type="ECO:0000313" key="2">
    <source>
        <dbReference type="Proteomes" id="UP000645555"/>
    </source>
</evidence>
<dbReference type="AlphaFoldDB" id="A0A918NVV0"/>
<reference evidence="1" key="1">
    <citation type="journal article" date="2014" name="Int. J. Syst. Evol. Microbiol.">
        <title>Complete genome sequence of Corynebacterium casei LMG S-19264T (=DSM 44701T), isolated from a smear-ripened cheese.</title>
        <authorList>
            <consortium name="US DOE Joint Genome Institute (JGI-PGF)"/>
            <person name="Walter F."/>
            <person name="Albersmeier A."/>
            <person name="Kalinowski J."/>
            <person name="Ruckert C."/>
        </authorList>
    </citation>
    <scope>NUCLEOTIDE SEQUENCE</scope>
    <source>
        <strain evidence="1">JCM 4956</strain>
    </source>
</reference>
<gene>
    <name evidence="1" type="ORF">GCM10010515_77190</name>
</gene>
<organism evidence="1 2">
    <name type="scientific">Streptomyces fructofermentans</name>
    <dbReference type="NCBI Taxonomy" id="152141"/>
    <lineage>
        <taxon>Bacteria</taxon>
        <taxon>Bacillati</taxon>
        <taxon>Actinomycetota</taxon>
        <taxon>Actinomycetes</taxon>
        <taxon>Kitasatosporales</taxon>
        <taxon>Streptomycetaceae</taxon>
        <taxon>Streptomyces</taxon>
    </lineage>
</organism>
<dbReference type="EMBL" id="BMWD01000061">
    <property type="protein sequence ID" value="GGX99697.1"/>
    <property type="molecule type" value="Genomic_DNA"/>
</dbReference>
<comment type="caution">
    <text evidence="1">The sequence shown here is derived from an EMBL/GenBank/DDBJ whole genome shotgun (WGS) entry which is preliminary data.</text>
</comment>
<dbReference type="RefSeq" id="WP_190040324.1">
    <property type="nucleotide sequence ID" value="NZ_BMWD01000061.1"/>
</dbReference>
<accession>A0A918NVV0</accession>
<sequence length="153" mass="16131">MPAPIVAIAEDGTTWAKLDTTWVTLFEPLAPFTPTITLKSGFEEGVVPLGARRWAGGTRVSLVGRITRTDAGQITDANAVNLGAVPSDCIPSALRTYPGTCSMAGTTTEAAGRIEILGESSTSAYGVTGDILWWYQGDGGTAWVDISGDYWMD</sequence>
<evidence type="ECO:0000313" key="1">
    <source>
        <dbReference type="EMBL" id="GGX99697.1"/>
    </source>
</evidence>
<proteinExistence type="predicted"/>
<name>A0A918NVV0_9ACTN</name>
<reference evidence="1" key="2">
    <citation type="submission" date="2020-09" db="EMBL/GenBank/DDBJ databases">
        <authorList>
            <person name="Sun Q."/>
            <person name="Ohkuma M."/>
        </authorList>
    </citation>
    <scope>NUCLEOTIDE SEQUENCE</scope>
    <source>
        <strain evidence="1">JCM 4956</strain>
    </source>
</reference>
<dbReference type="Proteomes" id="UP000645555">
    <property type="component" value="Unassembled WGS sequence"/>
</dbReference>